<sequence>MTDAGEDVDVGRVRELCEVLSALVDGDGASVPVPDEAKAFLDELVNAFPVEGMNDEEKVREVMKLVREAASGGLERVDGGTSATTTAMSATRTVELEPKFVVKTLDATGTKVFVNVCASEFVDVPDENRESWSQGLMHKSVPRALERTARESAPELRFPFSCGDARIDVDSSGQPAVVYDVVFNSFVLRHAEVYKPLRRFVAELSLRRVAEKHAHTAQISFTYKLPARLFIGAAPPPPQRIRVDPKSLVSPVSEGDATNGEKVNVCERIQHELEYVGQPVTAAKLRVFVPPGRQTKDVRVFIVREGLEVSIAGSRIPPARFELPFMLESNSAKGRIKAATRDVREHVEYEVQYLPYKLAVERCE</sequence>
<dbReference type="GO" id="GO:0005737">
    <property type="term" value="C:cytoplasm"/>
    <property type="evidence" value="ECO:0007669"/>
    <property type="project" value="TreeGrafter"/>
</dbReference>
<dbReference type="KEGG" id="ota:OT_ostta14g03020"/>
<comment type="similarity">
    <text evidence="1">Belongs to the PIH1 family.</text>
</comment>
<dbReference type="PANTHER" id="PTHR22997:SF11">
    <property type="entry name" value="PIH1 N-TERMINAL DOMAIN-CONTAINING PROTEIN"/>
    <property type="match status" value="1"/>
</dbReference>
<dbReference type="InterPro" id="IPR050734">
    <property type="entry name" value="PIH1/Kintoun_subfamily"/>
</dbReference>
<evidence type="ECO:0000259" key="2">
    <source>
        <dbReference type="Pfam" id="PF08190"/>
    </source>
</evidence>
<dbReference type="Pfam" id="PF08190">
    <property type="entry name" value="PIH1"/>
    <property type="match status" value="1"/>
</dbReference>
<protein>
    <submittedName>
        <fullName evidence="3">PIH</fullName>
    </submittedName>
</protein>
<comment type="caution">
    <text evidence="3">The sequence shown here is derived from an EMBL/GenBank/DDBJ whole genome shotgun (WGS) entry which is preliminary data.</text>
</comment>
<dbReference type="EMBL" id="CAID01000014">
    <property type="protein sequence ID" value="CAL57092.1"/>
    <property type="molecule type" value="Genomic_DNA"/>
</dbReference>
<organism evidence="3 4">
    <name type="scientific">Ostreococcus tauri</name>
    <name type="common">Marine green alga</name>
    <dbReference type="NCBI Taxonomy" id="70448"/>
    <lineage>
        <taxon>Eukaryota</taxon>
        <taxon>Viridiplantae</taxon>
        <taxon>Chlorophyta</taxon>
        <taxon>Mamiellophyceae</taxon>
        <taxon>Mamiellales</taxon>
        <taxon>Bathycoccaceae</taxon>
        <taxon>Ostreococcus</taxon>
    </lineage>
</organism>
<dbReference type="InterPro" id="IPR012981">
    <property type="entry name" value="PIH1_N"/>
</dbReference>
<keyword evidence="4" id="KW-1185">Reference proteome</keyword>
<reference evidence="3 4" key="2">
    <citation type="journal article" date="2014" name="BMC Genomics">
        <title>An improved genome of the model marine alga Ostreococcus tauri unfolds by assessing Illumina de novo assemblies.</title>
        <authorList>
            <person name="Blanc-Mathieu R."/>
            <person name="Verhelst B."/>
            <person name="Derelle E."/>
            <person name="Rombauts S."/>
            <person name="Bouget F.Y."/>
            <person name="Carre I."/>
            <person name="Chateau A."/>
            <person name="Eyre-Walker A."/>
            <person name="Grimsley N."/>
            <person name="Moreau H."/>
            <person name="Piegu B."/>
            <person name="Rivals E."/>
            <person name="Schackwitz W."/>
            <person name="Van de Peer Y."/>
            <person name="Piganeau G."/>
        </authorList>
    </citation>
    <scope>NUCLEOTIDE SEQUENCE [LARGE SCALE GENOMIC DNA]</scope>
    <source>
        <strain evidence="4">OTTH 0595 / CCAP 157/2 / RCC745</strain>
    </source>
</reference>
<dbReference type="Proteomes" id="UP000009170">
    <property type="component" value="Unassembled WGS sequence"/>
</dbReference>
<evidence type="ECO:0000256" key="1">
    <source>
        <dbReference type="ARBA" id="ARBA00008511"/>
    </source>
</evidence>
<dbReference type="PANTHER" id="PTHR22997">
    <property type="entry name" value="PIH1 DOMAIN-CONTAINING PROTEIN 1"/>
    <property type="match status" value="1"/>
</dbReference>
<dbReference type="GeneID" id="9837822"/>
<gene>
    <name evidence="3" type="ORF">OT_ostta14g03020</name>
</gene>
<dbReference type="OrthoDB" id="567158at2759"/>
<accession>Q00VL6</accession>
<name>Q00VL6_OSTTA</name>
<dbReference type="InParanoid" id="Q00VL6"/>
<evidence type="ECO:0000313" key="4">
    <source>
        <dbReference type="Proteomes" id="UP000009170"/>
    </source>
</evidence>
<dbReference type="STRING" id="70448.Q00VL6"/>
<feature type="domain" description="PIH1 N-terminal" evidence="2">
    <location>
        <begin position="91"/>
        <end position="242"/>
    </location>
</feature>
<dbReference type="OMA" id="VFVNVCA"/>
<proteinExistence type="inferred from homology"/>
<reference evidence="4" key="1">
    <citation type="journal article" date="2006" name="Proc. Natl. Acad. Sci. U.S.A.">
        <title>Genome analysis of the smallest free-living eukaryote Ostreococcus tauri unveils many unique features.</title>
        <authorList>
            <person name="Derelle E."/>
            <person name="Ferraz C."/>
            <person name="Rombauts S."/>
            <person name="Rouze P."/>
            <person name="Worden A.Z."/>
            <person name="Robbens S."/>
            <person name="Partensky F."/>
            <person name="Degroeve S."/>
            <person name="Echeynie S."/>
            <person name="Cooke R."/>
            <person name="Saeys Y."/>
            <person name="Wuyts J."/>
            <person name="Jabbari K."/>
            <person name="Bowler C."/>
            <person name="Panaud O."/>
            <person name="Piegu B."/>
            <person name="Ball S.G."/>
            <person name="Ral J.-P."/>
            <person name="Bouget F.-Y."/>
            <person name="Piganeau G."/>
            <person name="De Baets B."/>
            <person name="Picard A."/>
            <person name="Delseny M."/>
            <person name="Demaille J."/>
            <person name="Van de Peer Y."/>
            <person name="Moreau H."/>
        </authorList>
    </citation>
    <scope>NUCLEOTIDE SEQUENCE [LARGE SCALE GENOMIC DNA]</scope>
    <source>
        <strain evidence="4">OTTH 0595 / CCAP 157/2 / RCC745</strain>
    </source>
</reference>
<dbReference type="AlphaFoldDB" id="Q00VL6"/>
<dbReference type="RefSeq" id="XP_003083137.1">
    <property type="nucleotide sequence ID" value="XM_003083089.1"/>
</dbReference>
<evidence type="ECO:0000313" key="3">
    <source>
        <dbReference type="EMBL" id="CAL57092.1"/>
    </source>
</evidence>